<feature type="domain" description="TonB-dependent receptor plug" evidence="9">
    <location>
        <begin position="218"/>
        <end position="328"/>
    </location>
</feature>
<dbReference type="Pfam" id="PF13715">
    <property type="entry name" value="CarbopepD_reg_2"/>
    <property type="match status" value="1"/>
</dbReference>
<dbReference type="InterPro" id="IPR037066">
    <property type="entry name" value="Plug_dom_sf"/>
</dbReference>
<sequence length="1143" mass="125379">MKFYIPDVCQVMTGTTRKKILLIMKLTVVLMIAALMEVSASSYAQKVTLSARQISLQEVFRQIRKQTGYNVLWDVDILKDARPVALQVTNASVEDVLGKAFANQPFTYTIRERNIVITRLPEEIAVAVTIKGRITDINRQPLPGVAVRLKNSQLGTISQPDGSYTLNIPEATGVLTFTYMGYTPQEVPIDGRTVINIQLEQTSSQLTEVVVAYGKQKTRDVVGALATVSASTVKDQPTGTFLERLPGKLPGAQVVQTTGRPGQGMDIRIRGASSLTSSVRPLVVIDGQPMVGSPDNLNNINPDEIETFTVLKDAASTALYGSRAANGVVLITTKRGKAGDTKIDFNSYYGTASMMRELIPPVMNAHQLATYMKGFYEDKIKYEGYTGGIPAVYQNPDQYGEGTDWYSVLTRNAPVQNYSIAISTGNEKAAYSIVGGYFDQQGILVNTGYKRFSLRMNGDFNPGKRVKIGVGIAPSLQLEHNNRQGTGFNVDGQRAIFASAAMIPTMGSPYNPDGSLALGITGFTNQFVWANPLRQLLEVKDDANRLRVLANVFAEIKITDHLTFRTAGSTDLGSMSRNRFIPSTSMGGFNAVPMENPPPGNNSALGETLLNNDFSWLNENTLNYNPQLGKGHSLNLLGGFTLQRNTGFASDMVGRDYPDNSIPYLSAATRITTNTSSFNAWSMMSFLGRANYSYKDRYMIQATLRRDGSSRFGANNKWGTFPSIGAGWIISDESFLKDISYLSLLKVRATYGLTGMAEIGNYTTTAGIGNANYTFSTGLAGGKVQSRLGNQNLAWERNKQFDAGIDIGLFDGRVNVSYDYYNKLTSGLLFVVPVPQSSGFSTIQDNLGDIRQWGHEIILSTKNLVGQLKWNTDFNISFNRNIVERIGLNNISFADNPTTTLSEFTDYRTLVGKPVGQFYGYVFDGIFKTQAEVDAGPKYYGTGTTTTSQIGTVRFKDMNGDGKITFPEDQTVIGDPNPKFIFGFTNTFAYRNFDLSIAMSGTYGNKLKNGMQESTYNLDGVFNGPPELLDRWRSPENPGNGRVARTLAGTTVAYRTDNTLFIHDASHLTINNITLGYSIRKFKTPFIKSLRVYASAQNVYIFTSYPGNPEVSAGGLSLVTQQGQDLGAYPLQRTFTFGFNLGL</sequence>
<evidence type="ECO:0000256" key="5">
    <source>
        <dbReference type="ARBA" id="ARBA00023136"/>
    </source>
</evidence>
<dbReference type="NCBIfam" id="TIGR04057">
    <property type="entry name" value="SusC_RagA_signa"/>
    <property type="match status" value="1"/>
</dbReference>
<comment type="subcellular location">
    <subcellularLocation>
        <location evidence="1 7">Cell outer membrane</location>
        <topology evidence="1 7">Multi-pass membrane protein</topology>
    </subcellularLocation>
</comment>
<dbReference type="InterPro" id="IPR023996">
    <property type="entry name" value="TonB-dep_OMP_SusC/RagA"/>
</dbReference>
<evidence type="ECO:0000256" key="7">
    <source>
        <dbReference type="PROSITE-ProRule" id="PRU01360"/>
    </source>
</evidence>
<keyword evidence="6 7" id="KW-0998">Cell outer membrane</keyword>
<dbReference type="Proteomes" id="UP000249819">
    <property type="component" value="Unassembled WGS sequence"/>
</dbReference>
<name>A0A327VZV3_9BACT</name>
<dbReference type="Gene3D" id="2.170.130.10">
    <property type="entry name" value="TonB-dependent receptor, plug domain"/>
    <property type="match status" value="1"/>
</dbReference>
<dbReference type="SUPFAM" id="SSF49464">
    <property type="entry name" value="Carboxypeptidase regulatory domain-like"/>
    <property type="match status" value="1"/>
</dbReference>
<comment type="similarity">
    <text evidence="7">Belongs to the TonB-dependent receptor family.</text>
</comment>
<evidence type="ECO:0000259" key="8">
    <source>
        <dbReference type="Pfam" id="PF07660"/>
    </source>
</evidence>
<keyword evidence="5 7" id="KW-0472">Membrane</keyword>
<keyword evidence="3 7" id="KW-1134">Transmembrane beta strand</keyword>
<dbReference type="NCBIfam" id="TIGR04056">
    <property type="entry name" value="OMP_RagA_SusC"/>
    <property type="match status" value="1"/>
</dbReference>
<evidence type="ECO:0000256" key="4">
    <source>
        <dbReference type="ARBA" id="ARBA00022692"/>
    </source>
</evidence>
<dbReference type="Pfam" id="PF07660">
    <property type="entry name" value="STN"/>
    <property type="match status" value="1"/>
</dbReference>
<dbReference type="InterPro" id="IPR036942">
    <property type="entry name" value="Beta-barrel_TonB_sf"/>
</dbReference>
<organism evidence="10 11">
    <name type="scientific">Chitinophaga dinghuensis</name>
    <dbReference type="NCBI Taxonomy" id="1539050"/>
    <lineage>
        <taxon>Bacteria</taxon>
        <taxon>Pseudomonadati</taxon>
        <taxon>Bacteroidota</taxon>
        <taxon>Chitinophagia</taxon>
        <taxon>Chitinophagales</taxon>
        <taxon>Chitinophagaceae</taxon>
        <taxon>Chitinophaga</taxon>
    </lineage>
</organism>
<proteinExistence type="inferred from homology"/>
<dbReference type="AlphaFoldDB" id="A0A327VZV3"/>
<dbReference type="Pfam" id="PF07715">
    <property type="entry name" value="Plug"/>
    <property type="match status" value="1"/>
</dbReference>
<evidence type="ECO:0000256" key="1">
    <source>
        <dbReference type="ARBA" id="ARBA00004571"/>
    </source>
</evidence>
<dbReference type="EMBL" id="QLMA01000007">
    <property type="protein sequence ID" value="RAJ77322.1"/>
    <property type="molecule type" value="Genomic_DNA"/>
</dbReference>
<comment type="caution">
    <text evidence="10">The sequence shown here is derived from an EMBL/GenBank/DDBJ whole genome shotgun (WGS) entry which is preliminary data.</text>
</comment>
<dbReference type="OrthoDB" id="9768177at2"/>
<evidence type="ECO:0000256" key="6">
    <source>
        <dbReference type="ARBA" id="ARBA00023237"/>
    </source>
</evidence>
<feature type="domain" description="Secretin/TonB short N-terminal" evidence="8">
    <location>
        <begin position="78"/>
        <end position="119"/>
    </location>
</feature>
<evidence type="ECO:0000313" key="11">
    <source>
        <dbReference type="Proteomes" id="UP000249819"/>
    </source>
</evidence>
<dbReference type="PROSITE" id="PS52016">
    <property type="entry name" value="TONB_DEPENDENT_REC_3"/>
    <property type="match status" value="1"/>
</dbReference>
<protein>
    <submittedName>
        <fullName evidence="10">TonB-linked SusC/RagA family outer membrane protein</fullName>
    </submittedName>
</protein>
<dbReference type="Gene3D" id="2.60.40.1120">
    <property type="entry name" value="Carboxypeptidase-like, regulatory domain"/>
    <property type="match status" value="1"/>
</dbReference>
<dbReference type="Gene3D" id="2.40.170.20">
    <property type="entry name" value="TonB-dependent receptor, beta-barrel domain"/>
    <property type="match status" value="1"/>
</dbReference>
<reference evidence="10 11" key="1">
    <citation type="submission" date="2018-06" db="EMBL/GenBank/DDBJ databases">
        <title>Genomic Encyclopedia of Archaeal and Bacterial Type Strains, Phase II (KMG-II): from individual species to whole genera.</title>
        <authorList>
            <person name="Goeker M."/>
        </authorList>
    </citation>
    <scope>NUCLEOTIDE SEQUENCE [LARGE SCALE GENOMIC DNA]</scope>
    <source>
        <strain evidence="10 11">DSM 29821</strain>
    </source>
</reference>
<gene>
    <name evidence="10" type="ORF">CLV59_10789</name>
</gene>
<evidence type="ECO:0000313" key="10">
    <source>
        <dbReference type="EMBL" id="RAJ77322.1"/>
    </source>
</evidence>
<keyword evidence="2 7" id="KW-0813">Transport</keyword>
<accession>A0A327VZV3</accession>
<dbReference type="SUPFAM" id="SSF56935">
    <property type="entry name" value="Porins"/>
    <property type="match status" value="1"/>
</dbReference>
<evidence type="ECO:0000256" key="3">
    <source>
        <dbReference type="ARBA" id="ARBA00022452"/>
    </source>
</evidence>
<dbReference type="RefSeq" id="WP_111593924.1">
    <property type="nucleotide sequence ID" value="NZ_QLMA01000007.1"/>
</dbReference>
<dbReference type="GO" id="GO:0009279">
    <property type="term" value="C:cell outer membrane"/>
    <property type="evidence" value="ECO:0007669"/>
    <property type="project" value="UniProtKB-SubCell"/>
</dbReference>
<evidence type="ECO:0000256" key="2">
    <source>
        <dbReference type="ARBA" id="ARBA00022448"/>
    </source>
</evidence>
<dbReference type="InterPro" id="IPR011662">
    <property type="entry name" value="Secretin/TonB_short_N"/>
</dbReference>
<evidence type="ECO:0000259" key="9">
    <source>
        <dbReference type="Pfam" id="PF07715"/>
    </source>
</evidence>
<dbReference type="InterPro" id="IPR023997">
    <property type="entry name" value="TonB-dep_OMP_SusC/RagA_CS"/>
</dbReference>
<keyword evidence="11" id="KW-1185">Reference proteome</keyword>
<dbReference type="InterPro" id="IPR039426">
    <property type="entry name" value="TonB-dep_rcpt-like"/>
</dbReference>
<keyword evidence="4 7" id="KW-0812">Transmembrane</keyword>
<dbReference type="InterPro" id="IPR008969">
    <property type="entry name" value="CarboxyPept-like_regulatory"/>
</dbReference>
<dbReference type="InterPro" id="IPR012910">
    <property type="entry name" value="Plug_dom"/>
</dbReference>